<organism evidence="3 4">
    <name type="scientific">Hibiscus sabdariffa</name>
    <name type="common">roselle</name>
    <dbReference type="NCBI Taxonomy" id="183260"/>
    <lineage>
        <taxon>Eukaryota</taxon>
        <taxon>Viridiplantae</taxon>
        <taxon>Streptophyta</taxon>
        <taxon>Embryophyta</taxon>
        <taxon>Tracheophyta</taxon>
        <taxon>Spermatophyta</taxon>
        <taxon>Magnoliopsida</taxon>
        <taxon>eudicotyledons</taxon>
        <taxon>Gunneridae</taxon>
        <taxon>Pentapetalae</taxon>
        <taxon>rosids</taxon>
        <taxon>malvids</taxon>
        <taxon>Malvales</taxon>
        <taxon>Malvaceae</taxon>
        <taxon>Malvoideae</taxon>
        <taxon>Hibiscus</taxon>
    </lineage>
</organism>
<protein>
    <submittedName>
        <fullName evidence="3">Uncharacterized protein</fullName>
    </submittedName>
</protein>
<accession>A0ABR2ER23</accession>
<evidence type="ECO:0000313" key="4">
    <source>
        <dbReference type="Proteomes" id="UP001472677"/>
    </source>
</evidence>
<sequence>MSLDERNVDVQSLNTHWGVSEPNQGIETFVSEDRLEVEDIEAVIPFEEVPCFEIPEFNQKSKTKRVRRYGLLQDFQYKDLTEGERKKLEKSRKKNKKAEKNLQMSELEGRSLSDSDLQAIWELGTREAEKAISLGNDLGIKFRGDKNEVIHEIATLEVADISKKRVALEG</sequence>
<dbReference type="EMBL" id="JBBPBM010000011">
    <property type="protein sequence ID" value="KAK8564480.1"/>
    <property type="molecule type" value="Genomic_DNA"/>
</dbReference>
<gene>
    <name evidence="2" type="ORF">V6N12_009306</name>
    <name evidence="3" type="ORF">V6N12_036603</name>
</gene>
<comment type="caution">
    <text evidence="3">The sequence shown here is derived from an EMBL/GenBank/DDBJ whole genome shotgun (WGS) entry which is preliminary data.</text>
</comment>
<dbReference type="EMBL" id="JBBPBM010001846">
    <property type="protein sequence ID" value="KAK8481631.1"/>
    <property type="molecule type" value="Genomic_DNA"/>
</dbReference>
<evidence type="ECO:0000313" key="2">
    <source>
        <dbReference type="EMBL" id="KAK8481631.1"/>
    </source>
</evidence>
<reference evidence="3 4" key="1">
    <citation type="journal article" date="2024" name="G3 (Bethesda)">
        <title>Genome assembly of Hibiscus sabdariffa L. provides insights into metabolisms of medicinal natural products.</title>
        <authorList>
            <person name="Kim T."/>
        </authorList>
    </citation>
    <scope>NUCLEOTIDE SEQUENCE [LARGE SCALE GENOMIC DNA]</scope>
    <source>
        <strain evidence="3">TK-2024</strain>
        <tissue evidence="3">Old leaves</tissue>
    </source>
</reference>
<feature type="compositionally biased region" description="Basic residues" evidence="1">
    <location>
        <begin position="88"/>
        <end position="97"/>
    </location>
</feature>
<proteinExistence type="predicted"/>
<dbReference type="Proteomes" id="UP001472677">
    <property type="component" value="Unassembled WGS sequence"/>
</dbReference>
<feature type="region of interest" description="Disordered" evidence="1">
    <location>
        <begin position="86"/>
        <end position="109"/>
    </location>
</feature>
<name>A0ABR2ER23_9ROSI</name>
<keyword evidence="4" id="KW-1185">Reference proteome</keyword>
<evidence type="ECO:0000313" key="3">
    <source>
        <dbReference type="EMBL" id="KAK8564480.1"/>
    </source>
</evidence>
<evidence type="ECO:0000256" key="1">
    <source>
        <dbReference type="SAM" id="MobiDB-lite"/>
    </source>
</evidence>